<comment type="caution">
    <text evidence="1">The sequence shown here is derived from an EMBL/GenBank/DDBJ whole genome shotgun (WGS) entry which is preliminary data.</text>
</comment>
<evidence type="ECO:0000313" key="1">
    <source>
        <dbReference type="EMBL" id="KAJ0102618.1"/>
    </source>
</evidence>
<dbReference type="Proteomes" id="UP001164250">
    <property type="component" value="Chromosome 3"/>
</dbReference>
<organism evidence="1 2">
    <name type="scientific">Pistacia atlantica</name>
    <dbReference type="NCBI Taxonomy" id="434234"/>
    <lineage>
        <taxon>Eukaryota</taxon>
        <taxon>Viridiplantae</taxon>
        <taxon>Streptophyta</taxon>
        <taxon>Embryophyta</taxon>
        <taxon>Tracheophyta</taxon>
        <taxon>Spermatophyta</taxon>
        <taxon>Magnoliopsida</taxon>
        <taxon>eudicotyledons</taxon>
        <taxon>Gunneridae</taxon>
        <taxon>Pentapetalae</taxon>
        <taxon>rosids</taxon>
        <taxon>malvids</taxon>
        <taxon>Sapindales</taxon>
        <taxon>Anacardiaceae</taxon>
        <taxon>Pistacia</taxon>
    </lineage>
</organism>
<evidence type="ECO:0000313" key="2">
    <source>
        <dbReference type="Proteomes" id="UP001164250"/>
    </source>
</evidence>
<name>A0ACC1BU35_9ROSI</name>
<keyword evidence="2" id="KW-1185">Reference proteome</keyword>
<accession>A0ACC1BU35</accession>
<protein>
    <submittedName>
        <fullName evidence="1">Uncharacterized protein</fullName>
    </submittedName>
</protein>
<reference evidence="2" key="1">
    <citation type="journal article" date="2023" name="G3 (Bethesda)">
        <title>Genome assembly and association tests identify interacting loci associated with vigor, precocity, and sex in interspecific pistachio rootstocks.</title>
        <authorList>
            <person name="Palmer W."/>
            <person name="Jacygrad E."/>
            <person name="Sagayaradj S."/>
            <person name="Cavanaugh K."/>
            <person name="Han R."/>
            <person name="Bertier L."/>
            <person name="Beede B."/>
            <person name="Kafkas S."/>
            <person name="Golino D."/>
            <person name="Preece J."/>
            <person name="Michelmore R."/>
        </authorList>
    </citation>
    <scope>NUCLEOTIDE SEQUENCE [LARGE SCALE GENOMIC DNA]</scope>
</reference>
<dbReference type="EMBL" id="CM047899">
    <property type="protein sequence ID" value="KAJ0102618.1"/>
    <property type="molecule type" value="Genomic_DNA"/>
</dbReference>
<sequence>MSESSGSKPIIIQPDGAFNAGITLTESNYDVWSQLMEMHIAEREKLSYIRGKKPPPKESDEGVISAYPLLAKSGVLYPKLSMMEEMSYLSSPCTRKPLLLNKMEGHSLSIIEN</sequence>
<gene>
    <name evidence="1" type="ORF">Patl1_03834</name>
</gene>
<proteinExistence type="predicted"/>